<dbReference type="OrthoDB" id="1495735at2"/>
<dbReference type="Proteomes" id="UP000185812">
    <property type="component" value="Unassembled WGS sequence"/>
</dbReference>
<evidence type="ECO:0000313" key="2">
    <source>
        <dbReference type="Proteomes" id="UP000185812"/>
    </source>
</evidence>
<sequence>MIGRWWRRRAVSVSWESACQRAARGAAHLDRVDPGWYRRVDVARLELADSALCVLGQRYGTFFLGLSRAGLLNLSSAPLGNRSPVDYGFLCVQDVDETLQARDYALLNQAWRVEIYRRLRRDGLAAQHRAQFTGATHEREPNPAAHE</sequence>
<dbReference type="AlphaFoldDB" id="A0A1M6QID2"/>
<evidence type="ECO:0000313" key="1">
    <source>
        <dbReference type="EMBL" id="SHK19992.1"/>
    </source>
</evidence>
<dbReference type="EMBL" id="FRAU01000001">
    <property type="protein sequence ID" value="SHK19992.1"/>
    <property type="molecule type" value="Genomic_DNA"/>
</dbReference>
<name>A0A1M6QID2_9BACT</name>
<keyword evidence="2" id="KW-1185">Reference proteome</keyword>
<proteinExistence type="predicted"/>
<dbReference type="STRING" id="633813.SAMN04488087_0636"/>
<accession>A0A1M6QID2</accession>
<organism evidence="1 2">
    <name type="scientific">Rhodothermus profundi</name>
    <dbReference type="NCBI Taxonomy" id="633813"/>
    <lineage>
        <taxon>Bacteria</taxon>
        <taxon>Pseudomonadati</taxon>
        <taxon>Rhodothermota</taxon>
        <taxon>Rhodothermia</taxon>
        <taxon>Rhodothermales</taxon>
        <taxon>Rhodothermaceae</taxon>
        <taxon>Rhodothermus</taxon>
    </lineage>
</organism>
<reference evidence="2" key="1">
    <citation type="submission" date="2016-11" db="EMBL/GenBank/DDBJ databases">
        <authorList>
            <person name="Varghese N."/>
            <person name="Submissions S."/>
        </authorList>
    </citation>
    <scope>NUCLEOTIDE SEQUENCE [LARGE SCALE GENOMIC DNA]</scope>
    <source>
        <strain evidence="2">DSM 22212</strain>
    </source>
</reference>
<gene>
    <name evidence="1" type="ORF">SAMN04488087_0636</name>
</gene>
<dbReference type="RefSeq" id="WP_072714477.1">
    <property type="nucleotide sequence ID" value="NZ_FRAU01000001.1"/>
</dbReference>
<protein>
    <submittedName>
        <fullName evidence="1">Uncharacterized protein</fullName>
    </submittedName>
</protein>